<evidence type="ECO:0000259" key="2">
    <source>
        <dbReference type="PROSITE" id="PS51462"/>
    </source>
</evidence>
<dbReference type="OrthoDB" id="447842at2759"/>
<evidence type="ECO:0000313" key="3">
    <source>
        <dbReference type="EMBL" id="ETO11906.1"/>
    </source>
</evidence>
<evidence type="ECO:0000256" key="1">
    <source>
        <dbReference type="ARBA" id="ARBA00022801"/>
    </source>
</evidence>
<dbReference type="PANTHER" id="PTHR21340">
    <property type="entry name" value="DIADENOSINE 5,5-P1,P4-TETRAPHOSPHATE PYROPHOSPHOHYDROLASE MUTT"/>
    <property type="match status" value="1"/>
</dbReference>
<dbReference type="PROSITE" id="PS51462">
    <property type="entry name" value="NUDIX"/>
    <property type="match status" value="1"/>
</dbReference>
<dbReference type="Gene3D" id="3.90.79.10">
    <property type="entry name" value="Nucleoside Triphosphate Pyrophosphohydrolase"/>
    <property type="match status" value="1"/>
</dbReference>
<dbReference type="PANTHER" id="PTHR21340:SF0">
    <property type="entry name" value="BIS(5'-NUCLEOSYL)-TETRAPHOSPHATASE [ASYMMETRICAL]"/>
    <property type="match status" value="1"/>
</dbReference>
<dbReference type="InterPro" id="IPR015797">
    <property type="entry name" value="NUDIX_hydrolase-like_dom_sf"/>
</dbReference>
<keyword evidence="4" id="KW-1185">Reference proteome</keyword>
<dbReference type="InterPro" id="IPR020084">
    <property type="entry name" value="NUDIX_hydrolase_CS"/>
</dbReference>
<protein>
    <recommendedName>
        <fullName evidence="2">Nudix hydrolase domain-containing protein</fullName>
    </recommendedName>
</protein>
<accession>X6ME47</accession>
<dbReference type="InterPro" id="IPR051325">
    <property type="entry name" value="Nudix_hydrolase_domain"/>
</dbReference>
<evidence type="ECO:0000313" key="4">
    <source>
        <dbReference type="Proteomes" id="UP000023152"/>
    </source>
</evidence>
<reference evidence="3 4" key="1">
    <citation type="journal article" date="2013" name="Curr. Biol.">
        <title>The Genome of the Foraminiferan Reticulomyxa filosa.</title>
        <authorList>
            <person name="Glockner G."/>
            <person name="Hulsmann N."/>
            <person name="Schleicher M."/>
            <person name="Noegel A.A."/>
            <person name="Eichinger L."/>
            <person name="Gallinger C."/>
            <person name="Pawlowski J."/>
            <person name="Sierra R."/>
            <person name="Euteneuer U."/>
            <person name="Pillet L."/>
            <person name="Moustafa A."/>
            <person name="Platzer M."/>
            <person name="Groth M."/>
            <person name="Szafranski K."/>
            <person name="Schliwa M."/>
        </authorList>
    </citation>
    <scope>NUCLEOTIDE SEQUENCE [LARGE SCALE GENOMIC DNA]</scope>
</reference>
<keyword evidence="1" id="KW-0378">Hydrolase</keyword>
<name>X6ME47_RETFI</name>
<dbReference type="GO" id="GO:0006754">
    <property type="term" value="P:ATP biosynthetic process"/>
    <property type="evidence" value="ECO:0007669"/>
    <property type="project" value="TreeGrafter"/>
</dbReference>
<proteinExistence type="predicted"/>
<dbReference type="Pfam" id="PF00293">
    <property type="entry name" value="NUDIX"/>
    <property type="match status" value="1"/>
</dbReference>
<dbReference type="EMBL" id="ASPP01021901">
    <property type="protein sequence ID" value="ETO11906.1"/>
    <property type="molecule type" value="Genomic_DNA"/>
</dbReference>
<feature type="domain" description="Nudix hydrolase" evidence="2">
    <location>
        <begin position="331"/>
        <end position="482"/>
    </location>
</feature>
<dbReference type="Proteomes" id="UP000023152">
    <property type="component" value="Unassembled WGS sequence"/>
</dbReference>
<organism evidence="3 4">
    <name type="scientific">Reticulomyxa filosa</name>
    <dbReference type="NCBI Taxonomy" id="46433"/>
    <lineage>
        <taxon>Eukaryota</taxon>
        <taxon>Sar</taxon>
        <taxon>Rhizaria</taxon>
        <taxon>Retaria</taxon>
        <taxon>Foraminifera</taxon>
        <taxon>Monothalamids</taxon>
        <taxon>Reticulomyxidae</taxon>
        <taxon>Reticulomyxa</taxon>
    </lineage>
</organism>
<dbReference type="GO" id="GO:0004081">
    <property type="term" value="F:bis(5'-nucleosyl)-tetraphosphatase (asymmetrical) activity"/>
    <property type="evidence" value="ECO:0007669"/>
    <property type="project" value="TreeGrafter"/>
</dbReference>
<comment type="caution">
    <text evidence="3">The sequence shown here is derived from an EMBL/GenBank/DDBJ whole genome shotgun (WGS) entry which is preliminary data.</text>
</comment>
<sequence>MDSCGWVRFRSQQIIKNISNDVIKQLNTFLNISIEIHEKKQHFISVQSSFFGNECYKVFQNEVLKLLNRCCFMCRSKKKFIHHITLSYLLKKNIDLEFWLIPPLVFQQFNFEKMATDNSISSLSGLCQIGIIHPYESDDRFPLHSLVPKETSLALAAKITLIPYSNKLESSEWKIYDIVVFYELLLQDQMKALLPAVIRYNIEKKNTIFTVVYHKNAFESPLFRQECTDLGANMITSDSHAFVTTCESIAEIKKQITQSNVLNCFFFGLTQHSLWTHCPLYHIGAPNSLNVKCPICIKSKDSQSRDRRPFQVHLHNVHGPPDHVPEYDFGTNSYVFALVVVRRATDNKYLMVQEYGECGFWLPAGRVDPGEDVCSAALRETMEEAGIDIRLKGILSVEFCAINAQQMEKRYNRVRVIFYAEPFQNSKQNTNEAESKIDNDIVRAPKSIPNYESIGACWISIEELNSGKVQLRGKEPLKWFNYVNEGKHIFDLDVLESWQS</sequence>
<dbReference type="AlphaFoldDB" id="X6ME47"/>
<dbReference type="InterPro" id="IPR000086">
    <property type="entry name" value="NUDIX_hydrolase_dom"/>
</dbReference>
<dbReference type="GO" id="GO:0006167">
    <property type="term" value="P:AMP biosynthetic process"/>
    <property type="evidence" value="ECO:0007669"/>
    <property type="project" value="TreeGrafter"/>
</dbReference>
<dbReference type="SUPFAM" id="SSF55811">
    <property type="entry name" value="Nudix"/>
    <property type="match status" value="1"/>
</dbReference>
<dbReference type="PROSITE" id="PS00893">
    <property type="entry name" value="NUDIX_BOX"/>
    <property type="match status" value="1"/>
</dbReference>
<gene>
    <name evidence="3" type="ORF">RFI_25471</name>
</gene>